<protein>
    <submittedName>
        <fullName evidence="1">T6SS protein Cts1T</fullName>
    </submittedName>
</protein>
<dbReference type="AlphaFoldDB" id="A0A1W6B595"/>
<dbReference type="OrthoDB" id="6518583at2"/>
<keyword evidence="2" id="KW-1185">Reference proteome</keyword>
<dbReference type="EMBL" id="CP019706">
    <property type="protein sequence ID" value="ARJ42262.1"/>
    <property type="molecule type" value="Genomic_DNA"/>
</dbReference>
<evidence type="ECO:0000313" key="2">
    <source>
        <dbReference type="Proteomes" id="UP000192900"/>
    </source>
</evidence>
<evidence type="ECO:0000313" key="1">
    <source>
        <dbReference type="EMBL" id="ARJ42262.1"/>
    </source>
</evidence>
<dbReference type="Proteomes" id="UP000192900">
    <property type="component" value="Chromosome"/>
</dbReference>
<organism evidence="1 2">
    <name type="scientific">Pantoea alhagi</name>
    <dbReference type="NCBI Taxonomy" id="1891675"/>
    <lineage>
        <taxon>Bacteria</taxon>
        <taxon>Pseudomonadati</taxon>
        <taxon>Pseudomonadota</taxon>
        <taxon>Gammaproteobacteria</taxon>
        <taxon>Enterobacterales</taxon>
        <taxon>Erwiniaceae</taxon>
        <taxon>Pantoea</taxon>
    </lineage>
</organism>
<dbReference type="RefSeq" id="WP_085069798.1">
    <property type="nucleotide sequence ID" value="NZ_CP019706.1"/>
</dbReference>
<proteinExistence type="predicted"/>
<dbReference type="KEGG" id="palh:B1H58_09710"/>
<gene>
    <name evidence="1" type="ORF">B1H58_09710</name>
</gene>
<accession>A0A1W6B595</accession>
<reference evidence="1 2" key="1">
    <citation type="submission" date="2017-02" db="EMBL/GenBank/DDBJ databases">
        <title>Complete genome sequence of the drought resistance-promoting endophyte Pantoea alhagi LTYR-11Z.</title>
        <authorList>
            <person name="Zhang L."/>
        </authorList>
    </citation>
    <scope>NUCLEOTIDE SEQUENCE [LARGE SCALE GENOMIC DNA]</scope>
    <source>
        <strain evidence="1 2">LTYR-11Z</strain>
    </source>
</reference>
<sequence length="229" mass="26897">MSIRLCLLVDESCAGQFRRLSKTQREVRSIITQQILPGIGSSILDKYLPEHYPWCFVISAASLRKRHYCVGAFMVLPDKHGKKLLVVVYSPVSYSWLKKNMHVEFPLTFWASRILNMAPKNNLVKKDWQLLWQWVKALGRSYSPWRERVLTSAWQFKSQSQMLLREGSQEDYCIRNNDGVEIMPWKNWPDCIQQDAGIWVWRQSRHGKILDSRKISLRRAEAKLPEASF</sequence>
<name>A0A1W6B595_9GAMM</name>
<dbReference type="STRING" id="1891675.B1H58_09710"/>